<dbReference type="Proteomes" id="UP000652013">
    <property type="component" value="Unassembled WGS sequence"/>
</dbReference>
<dbReference type="SMART" id="SM00052">
    <property type="entry name" value="EAL"/>
    <property type="match status" value="1"/>
</dbReference>
<dbReference type="SMART" id="SM00267">
    <property type="entry name" value="GGDEF"/>
    <property type="match status" value="1"/>
</dbReference>
<gene>
    <name evidence="4" type="ORF">Sya03_50610</name>
</gene>
<feature type="transmembrane region" description="Helical" evidence="1">
    <location>
        <begin position="118"/>
        <end position="136"/>
    </location>
</feature>
<dbReference type="InterPro" id="IPR035919">
    <property type="entry name" value="EAL_sf"/>
</dbReference>
<name>A0A8J3YD45_9ACTN</name>
<dbReference type="GO" id="GO:0071111">
    <property type="term" value="F:cyclic-guanylate-specific phosphodiesterase activity"/>
    <property type="evidence" value="ECO:0007669"/>
    <property type="project" value="InterPro"/>
</dbReference>
<evidence type="ECO:0000313" key="4">
    <source>
        <dbReference type="EMBL" id="GIJ05709.1"/>
    </source>
</evidence>
<dbReference type="InterPro" id="IPR000160">
    <property type="entry name" value="GGDEF_dom"/>
</dbReference>
<evidence type="ECO:0000256" key="1">
    <source>
        <dbReference type="SAM" id="Phobius"/>
    </source>
</evidence>
<accession>A0A8J3YD45</accession>
<feature type="transmembrane region" description="Helical" evidence="1">
    <location>
        <begin position="31"/>
        <end position="49"/>
    </location>
</feature>
<keyword evidence="5" id="KW-1185">Reference proteome</keyword>
<dbReference type="Pfam" id="PF00563">
    <property type="entry name" value="EAL"/>
    <property type="match status" value="1"/>
</dbReference>
<dbReference type="InterPro" id="IPR001633">
    <property type="entry name" value="EAL_dom"/>
</dbReference>
<evidence type="ECO:0000313" key="5">
    <source>
        <dbReference type="Proteomes" id="UP000652013"/>
    </source>
</evidence>
<evidence type="ECO:0008006" key="6">
    <source>
        <dbReference type="Google" id="ProtNLM"/>
    </source>
</evidence>
<organism evidence="4 5">
    <name type="scientific">Spirilliplanes yamanashiensis</name>
    <dbReference type="NCBI Taxonomy" id="42233"/>
    <lineage>
        <taxon>Bacteria</taxon>
        <taxon>Bacillati</taxon>
        <taxon>Actinomycetota</taxon>
        <taxon>Actinomycetes</taxon>
        <taxon>Micromonosporales</taxon>
        <taxon>Micromonosporaceae</taxon>
        <taxon>Spirilliplanes</taxon>
    </lineage>
</organism>
<dbReference type="InterPro" id="IPR029787">
    <property type="entry name" value="Nucleotide_cyclase"/>
</dbReference>
<feature type="domain" description="EAL" evidence="2">
    <location>
        <begin position="354"/>
        <end position="606"/>
    </location>
</feature>
<dbReference type="SUPFAM" id="SSF141868">
    <property type="entry name" value="EAL domain-like"/>
    <property type="match status" value="1"/>
</dbReference>
<keyword evidence="1" id="KW-0472">Membrane</keyword>
<dbReference type="CDD" id="cd01948">
    <property type="entry name" value="EAL"/>
    <property type="match status" value="1"/>
</dbReference>
<dbReference type="NCBIfam" id="TIGR00254">
    <property type="entry name" value="GGDEF"/>
    <property type="match status" value="1"/>
</dbReference>
<dbReference type="Gene3D" id="3.20.20.450">
    <property type="entry name" value="EAL domain"/>
    <property type="match status" value="1"/>
</dbReference>
<feature type="transmembrane region" description="Helical" evidence="1">
    <location>
        <begin position="89"/>
        <end position="111"/>
    </location>
</feature>
<evidence type="ECO:0000259" key="2">
    <source>
        <dbReference type="PROSITE" id="PS50883"/>
    </source>
</evidence>
<dbReference type="AlphaFoldDB" id="A0A8J3YD45"/>
<evidence type="ECO:0000259" key="3">
    <source>
        <dbReference type="PROSITE" id="PS50887"/>
    </source>
</evidence>
<dbReference type="PANTHER" id="PTHR33121:SF70">
    <property type="entry name" value="SIGNALING PROTEIN YKOW"/>
    <property type="match status" value="1"/>
</dbReference>
<keyword evidence="1" id="KW-0812">Transmembrane</keyword>
<sequence length="611" mass="64816">MLRMRLLPVAVAAGVLVQCRLAVLPGDGWVVALSALLLVLSGWAAVGYVRHTRADWEPLDRLRRVLDGAAVVGSLLLVAWPAVLSGGIAPLPLVALLLQFVAAAATVLALATRWAPAPYLPVVAGFGTAATVQATTGGLGPVAPWLLLSVASAILARQFLGTRTNQGLLRDLTKQRAQLARQAFLDPLTGLGNRAQFARHAAEALEDATPSTTTAVMVFDLDGFKQVNDTWGHAAGDELLRTAAERLKANVRANDTVVRLGGDEFVVLLPRTSDVTTAEMVAERILADLAQPLVVAGTVLTIRASAGLSVTEGGAAGIDQLMREADQALYSAKAAGKGVVRRYDPVLQASEEQRRREAAELWTALEEEQFELHYQPIVDLDGEHTVGVEALVRWNHPTRGLLGPVAFLDTAETLGMLPRLGAWILREACAQAVGWQAQQPGLELNVNLSASQLADPHLVERVREVLDDTGIDPALLVLELTETVALTDLIGSAEILGALKKLGVRIALDDFGTGYSSLSHLGALPVDVVKIDRSFVQAMDDSDGATVAEAVLQIARTFGLAPVAEGVEDQAQAARLRDLDCAQAQGFLFARPMPAADLGDLLVRQNAGIAR</sequence>
<feature type="transmembrane region" description="Helical" evidence="1">
    <location>
        <begin position="65"/>
        <end position="83"/>
    </location>
</feature>
<dbReference type="PROSITE" id="PS50887">
    <property type="entry name" value="GGDEF"/>
    <property type="match status" value="1"/>
</dbReference>
<dbReference type="SUPFAM" id="SSF55073">
    <property type="entry name" value="Nucleotide cyclase"/>
    <property type="match status" value="1"/>
</dbReference>
<keyword evidence="1" id="KW-1133">Transmembrane helix</keyword>
<proteinExistence type="predicted"/>
<dbReference type="Pfam" id="PF00990">
    <property type="entry name" value="GGDEF"/>
    <property type="match status" value="1"/>
</dbReference>
<dbReference type="CDD" id="cd01949">
    <property type="entry name" value="GGDEF"/>
    <property type="match status" value="1"/>
</dbReference>
<dbReference type="PANTHER" id="PTHR33121">
    <property type="entry name" value="CYCLIC DI-GMP PHOSPHODIESTERASE PDEF"/>
    <property type="match status" value="1"/>
</dbReference>
<dbReference type="InterPro" id="IPR050706">
    <property type="entry name" value="Cyclic-di-GMP_PDE-like"/>
</dbReference>
<comment type="caution">
    <text evidence="4">The sequence shown here is derived from an EMBL/GenBank/DDBJ whole genome shotgun (WGS) entry which is preliminary data.</text>
</comment>
<reference evidence="4" key="1">
    <citation type="submission" date="2021-01" db="EMBL/GenBank/DDBJ databases">
        <title>Whole genome shotgun sequence of Spirilliplanes yamanashiensis NBRC 15828.</title>
        <authorList>
            <person name="Komaki H."/>
            <person name="Tamura T."/>
        </authorList>
    </citation>
    <scope>NUCLEOTIDE SEQUENCE</scope>
    <source>
        <strain evidence="4">NBRC 15828</strain>
    </source>
</reference>
<dbReference type="Gene3D" id="3.30.70.270">
    <property type="match status" value="1"/>
</dbReference>
<dbReference type="PROSITE" id="PS50883">
    <property type="entry name" value="EAL"/>
    <property type="match status" value="1"/>
</dbReference>
<dbReference type="EMBL" id="BOOY01000036">
    <property type="protein sequence ID" value="GIJ05709.1"/>
    <property type="molecule type" value="Genomic_DNA"/>
</dbReference>
<dbReference type="InterPro" id="IPR043128">
    <property type="entry name" value="Rev_trsase/Diguanyl_cyclase"/>
</dbReference>
<dbReference type="FunFam" id="3.30.70.270:FF:000001">
    <property type="entry name" value="Diguanylate cyclase domain protein"/>
    <property type="match status" value="1"/>
</dbReference>
<protein>
    <recommendedName>
        <fullName evidence="6">Diguanylate cyclase/phosphodiesterase</fullName>
    </recommendedName>
</protein>
<feature type="domain" description="GGDEF" evidence="3">
    <location>
        <begin position="212"/>
        <end position="345"/>
    </location>
</feature>